<dbReference type="EMBL" id="LFRF01000020">
    <property type="protein sequence ID" value="KND89214.1"/>
    <property type="molecule type" value="Genomic_DNA"/>
</dbReference>
<dbReference type="SUPFAM" id="SSF55874">
    <property type="entry name" value="ATPase domain of HSP90 chaperone/DNA topoisomerase II/histidine kinase"/>
    <property type="match status" value="1"/>
</dbReference>
<evidence type="ECO:0008006" key="3">
    <source>
        <dbReference type="Google" id="ProtNLM"/>
    </source>
</evidence>
<name>A0A0L0N5C0_TOLOC</name>
<organism evidence="1 2">
    <name type="scientific">Tolypocladium ophioglossoides (strain CBS 100239)</name>
    <name type="common">Snaketongue truffleclub</name>
    <name type="synonym">Elaphocordyceps ophioglossoides</name>
    <dbReference type="NCBI Taxonomy" id="1163406"/>
    <lineage>
        <taxon>Eukaryota</taxon>
        <taxon>Fungi</taxon>
        <taxon>Dikarya</taxon>
        <taxon>Ascomycota</taxon>
        <taxon>Pezizomycotina</taxon>
        <taxon>Sordariomycetes</taxon>
        <taxon>Hypocreomycetidae</taxon>
        <taxon>Hypocreales</taxon>
        <taxon>Ophiocordycipitaceae</taxon>
        <taxon>Tolypocladium</taxon>
    </lineage>
</organism>
<dbReference type="PANTHER" id="PTHR32387">
    <property type="entry name" value="WU:FJ29H11"/>
    <property type="match status" value="1"/>
</dbReference>
<dbReference type="Gene3D" id="3.30.565.10">
    <property type="entry name" value="Histidine kinase-like ATPase, C-terminal domain"/>
    <property type="match status" value="1"/>
</dbReference>
<sequence>MLSRTTARQLVEEIGRSHGYIRQEVLDRMSEADRLEVQQAMLMKDQLIASSVTTLARNLYTSNARFVFELLQNADDNHYTTARANGEGPYVLFHVHPDRVIMDCNEDGFTQENLTAICNVGKSSKTGAQGYIGEKGIGFKSVFMAACKVHIQSGNFSFFFQHRHGDSGMITPVWQDFGDGLGSNFTRITLFLHDDGDADTVAKQRQTMREQFQDIHETILLFMRNIQKINIAFHDDYDDYDDDDETATSTISFSMDRPTCNRATVTKSTSQEGKRDEDVRHYHMTKYVATNLAKNENQICSELEEASRAYFRGEVVLAFPLSAQAVPVIENQWVFAFLPVRQMGFKFLIQADFVTQANMQDVVTTSVRNQRLVDGIADAFITAVQQLCEHDTLQYQWMRYLPKKEDYPWDDFWTSLLDKIGARLRSTPVLRPANGGALRLIKDLRVNAPIELDRNEKPLFSDISPEIYLSLRYRWGTCSY</sequence>
<dbReference type="PANTHER" id="PTHR32387:SF0">
    <property type="entry name" value="PROTEIN NO VEIN"/>
    <property type="match status" value="1"/>
</dbReference>
<dbReference type="NCBIfam" id="NF047352">
    <property type="entry name" value="P_loop_sacsin"/>
    <property type="match status" value="1"/>
</dbReference>
<protein>
    <recommendedName>
        <fullName evidence="3">Sacsin</fullName>
    </recommendedName>
</protein>
<reference evidence="1 2" key="1">
    <citation type="journal article" date="2015" name="BMC Genomics">
        <title>The genome of the truffle-parasite Tolypocladium ophioglossoides and the evolution of antifungal peptaibiotics.</title>
        <authorList>
            <person name="Quandt C.A."/>
            <person name="Bushley K.E."/>
            <person name="Spatafora J.W."/>
        </authorList>
    </citation>
    <scope>NUCLEOTIDE SEQUENCE [LARGE SCALE GENOMIC DNA]</scope>
    <source>
        <strain evidence="1 2">CBS 100239</strain>
    </source>
</reference>
<dbReference type="InterPro" id="IPR052957">
    <property type="entry name" value="Auxin_embryo_med"/>
</dbReference>
<dbReference type="InterPro" id="IPR036890">
    <property type="entry name" value="HATPase_C_sf"/>
</dbReference>
<evidence type="ECO:0000313" key="1">
    <source>
        <dbReference type="EMBL" id="KND89214.1"/>
    </source>
</evidence>
<evidence type="ECO:0000313" key="2">
    <source>
        <dbReference type="Proteomes" id="UP000036947"/>
    </source>
</evidence>
<dbReference type="STRING" id="1163406.A0A0L0N5C0"/>
<comment type="caution">
    <text evidence="1">The sequence shown here is derived from an EMBL/GenBank/DDBJ whole genome shotgun (WGS) entry which is preliminary data.</text>
</comment>
<accession>A0A0L0N5C0</accession>
<proteinExistence type="predicted"/>
<gene>
    <name evidence="1" type="ORF">TOPH_06201</name>
</gene>
<dbReference type="OrthoDB" id="1262810at2759"/>
<dbReference type="AlphaFoldDB" id="A0A0L0N5C0"/>
<dbReference type="Proteomes" id="UP000036947">
    <property type="component" value="Unassembled WGS sequence"/>
</dbReference>
<keyword evidence="2" id="KW-1185">Reference proteome</keyword>